<reference evidence="1 2" key="1">
    <citation type="submission" date="2018-12" db="EMBL/GenBank/DDBJ databases">
        <title>Sequencing of bacterial isolates from soil warming experiment in Harvard Forest, Massachusetts, USA.</title>
        <authorList>
            <person name="Deangelis K."/>
        </authorList>
    </citation>
    <scope>NUCLEOTIDE SEQUENCE [LARGE SCALE GENOMIC DNA]</scope>
    <source>
        <strain evidence="1 2">EB153</strain>
    </source>
</reference>
<evidence type="ECO:0008006" key="3">
    <source>
        <dbReference type="Google" id="ProtNLM"/>
    </source>
</evidence>
<dbReference type="InterPro" id="IPR011050">
    <property type="entry name" value="Pectin_lyase_fold/virulence"/>
</dbReference>
<dbReference type="Proteomes" id="UP000269669">
    <property type="component" value="Unassembled WGS sequence"/>
</dbReference>
<organism evidence="1 2">
    <name type="scientific">Edaphobacter aggregans</name>
    <dbReference type="NCBI Taxonomy" id="570835"/>
    <lineage>
        <taxon>Bacteria</taxon>
        <taxon>Pseudomonadati</taxon>
        <taxon>Acidobacteriota</taxon>
        <taxon>Terriglobia</taxon>
        <taxon>Terriglobales</taxon>
        <taxon>Acidobacteriaceae</taxon>
        <taxon>Edaphobacter</taxon>
    </lineage>
</organism>
<evidence type="ECO:0000313" key="1">
    <source>
        <dbReference type="EMBL" id="RSL17793.1"/>
    </source>
</evidence>
<dbReference type="InterPro" id="IPR012334">
    <property type="entry name" value="Pectin_lyas_fold"/>
</dbReference>
<gene>
    <name evidence="1" type="ORF">EDE15_3342</name>
</gene>
<name>A0A428MM29_9BACT</name>
<dbReference type="Gene3D" id="2.160.20.10">
    <property type="entry name" value="Single-stranded right-handed beta-helix, Pectin lyase-like"/>
    <property type="match status" value="2"/>
</dbReference>
<evidence type="ECO:0000313" key="2">
    <source>
        <dbReference type="Proteomes" id="UP000269669"/>
    </source>
</evidence>
<accession>A0A428MM29</accession>
<proteinExistence type="predicted"/>
<sequence>MAAAAVFFAVTVGAKPAPAAHSEWVYFDHSGKLTYRQFKVGDRIMDFSYAGYMGGGVAVPIVPVKKTVTPSDDDDSAAIQGAIDEVSALPLVNGIRGAVLLAPGRFHCKATLKISASGVVLRGSGSGEADTVIEMTGDPHLAVLIAGESTIKPVGEATTIVDDYVPSGAMTLNVKNASGFKVGDVVQIVRPVTPEWVHLMGMDTLVRAGKKQTWVSDELKTERMIVAIKGKRLEFDVPLADSYDAKYLGADGAKVVKVEHTGQIEQVGVENFRLVAPARRVTLNDKHFNGVELKSMKDGWVSNLRILNTTGPVNLDHNTRRVTVVKVDVTQSIALIGAAKSADFSVDGTQILIDRCSADENNVFYIATGAREQGPNVVLHCVFHGDGHVQPHQRWSTGLLIDSNEVPEGGIDLMNRGSMGSGHGWTMGWGVAWNNVAKSYVIQMPPGAANWGIGNRGEQALGKLPTFDPGPELPMLPQGIIESQEKPVAPESLYLEQLKERLGPQAIKNIGY</sequence>
<dbReference type="AlphaFoldDB" id="A0A428MM29"/>
<keyword evidence="2" id="KW-1185">Reference proteome</keyword>
<dbReference type="EMBL" id="RSDW01000001">
    <property type="protein sequence ID" value="RSL17793.1"/>
    <property type="molecule type" value="Genomic_DNA"/>
</dbReference>
<protein>
    <recommendedName>
        <fullName evidence="3">Pectate lyase-like protein</fullName>
    </recommendedName>
</protein>
<dbReference type="SUPFAM" id="SSF51126">
    <property type="entry name" value="Pectin lyase-like"/>
    <property type="match status" value="1"/>
</dbReference>
<comment type="caution">
    <text evidence="1">The sequence shown here is derived from an EMBL/GenBank/DDBJ whole genome shotgun (WGS) entry which is preliminary data.</text>
</comment>